<dbReference type="InterPro" id="IPR029044">
    <property type="entry name" value="Nucleotide-diphossugar_trans"/>
</dbReference>
<protein>
    <recommendedName>
        <fullName evidence="1">Glycosyltransferase 2-like domain-containing protein</fullName>
    </recommendedName>
</protein>
<accession>A0A5B8RH46</accession>
<evidence type="ECO:0000313" key="2">
    <source>
        <dbReference type="EMBL" id="QEA06205.1"/>
    </source>
</evidence>
<dbReference type="InterPro" id="IPR001173">
    <property type="entry name" value="Glyco_trans_2-like"/>
</dbReference>
<evidence type="ECO:0000259" key="1">
    <source>
        <dbReference type="Pfam" id="PF00535"/>
    </source>
</evidence>
<dbReference type="SUPFAM" id="SSF53448">
    <property type="entry name" value="Nucleotide-diphospho-sugar transferases"/>
    <property type="match status" value="1"/>
</dbReference>
<reference evidence="2" key="1">
    <citation type="submission" date="2019-06" db="EMBL/GenBank/DDBJ databases">
        <authorList>
            <person name="Murdoch R.W."/>
            <person name="Fathepure B."/>
        </authorList>
    </citation>
    <scope>NUCLEOTIDE SEQUENCE</scope>
</reference>
<gene>
    <name evidence="2" type="ORF">KBTEX_02535</name>
</gene>
<dbReference type="EMBL" id="MN079130">
    <property type="protein sequence ID" value="QEA06205.1"/>
    <property type="molecule type" value="Genomic_DNA"/>
</dbReference>
<dbReference type="Pfam" id="PF00535">
    <property type="entry name" value="Glycos_transf_2"/>
    <property type="match status" value="1"/>
</dbReference>
<dbReference type="PANTHER" id="PTHR43685">
    <property type="entry name" value="GLYCOSYLTRANSFERASE"/>
    <property type="match status" value="1"/>
</dbReference>
<sequence>MAERSPDGEAVLKMVVPTFRRPERLERLLKAVAGLIGDFFAVAVIDDSSGPPWDDRYLMLKKTYPNVEWYFQDKNCGGGAARNIGFKNGVRARWVWFFDDDDYVAAQDVKKLMAYLVECRHEKLVLLSAVIVNGCEEACVTPKGESLFERFSSVGHQVNTSCAIFDAGLLRDVGGWDENLVSGQDTDIFLRASEYTNARVFEEIYVTVYHHNDERITADPRRQMRGKRQFLMKNWRRLAWRRRLRYGLTYALGVPYLKRILGK</sequence>
<dbReference type="AlphaFoldDB" id="A0A5B8RH46"/>
<dbReference type="Gene3D" id="3.90.550.10">
    <property type="entry name" value="Spore Coat Polysaccharide Biosynthesis Protein SpsA, Chain A"/>
    <property type="match status" value="1"/>
</dbReference>
<dbReference type="PANTHER" id="PTHR43685:SF2">
    <property type="entry name" value="GLYCOSYLTRANSFERASE 2-LIKE DOMAIN-CONTAINING PROTEIN"/>
    <property type="match status" value="1"/>
</dbReference>
<name>A0A5B8RH46_9ZZZZ</name>
<feature type="domain" description="Glycosyltransferase 2-like" evidence="1">
    <location>
        <begin position="15"/>
        <end position="118"/>
    </location>
</feature>
<organism evidence="2">
    <name type="scientific">uncultured organism</name>
    <dbReference type="NCBI Taxonomy" id="155900"/>
    <lineage>
        <taxon>unclassified sequences</taxon>
        <taxon>environmental samples</taxon>
    </lineage>
</organism>
<proteinExistence type="predicted"/>
<dbReference type="InterPro" id="IPR050834">
    <property type="entry name" value="Glycosyltransf_2"/>
</dbReference>